<dbReference type="STRING" id="1353952.A0A165I910"/>
<gene>
    <name evidence="7" type="ORF">CALCODRAFT_492602</name>
</gene>
<proteinExistence type="predicted"/>
<protein>
    <submittedName>
        <fullName evidence="7">NCA2-domain-containing protein</fullName>
    </submittedName>
</protein>
<dbReference type="Proteomes" id="UP000076842">
    <property type="component" value="Unassembled WGS sequence"/>
</dbReference>
<dbReference type="GO" id="GO:0005741">
    <property type="term" value="C:mitochondrial outer membrane"/>
    <property type="evidence" value="ECO:0007669"/>
    <property type="project" value="TreeGrafter"/>
</dbReference>
<dbReference type="Pfam" id="PF08637">
    <property type="entry name" value="NCA2"/>
    <property type="match status" value="1"/>
</dbReference>
<dbReference type="EMBL" id="KV423932">
    <property type="protein sequence ID" value="KZT60280.1"/>
    <property type="molecule type" value="Genomic_DNA"/>
</dbReference>
<dbReference type="OrthoDB" id="413313at2759"/>
<dbReference type="AlphaFoldDB" id="A0A165I910"/>
<dbReference type="PANTHER" id="PTHR28234">
    <property type="entry name" value="NUCLEAR CONTROL OF ATPASE PROTEIN 2"/>
    <property type="match status" value="1"/>
</dbReference>
<evidence type="ECO:0000313" key="8">
    <source>
        <dbReference type="Proteomes" id="UP000076842"/>
    </source>
</evidence>
<evidence type="ECO:0000256" key="6">
    <source>
        <dbReference type="SAM" id="Phobius"/>
    </source>
</evidence>
<dbReference type="PANTHER" id="PTHR28234:SF1">
    <property type="entry name" value="NUCLEAR CONTROL OF ATPASE PROTEIN 2"/>
    <property type="match status" value="1"/>
</dbReference>
<accession>A0A165I910</accession>
<dbReference type="InParanoid" id="A0A165I910"/>
<sequence>MAPDYKAYLARASSLITYPFSRRGTQHHPTFITLQVAPLLNASLPDVPDPQTQRSRELIAILASLQSAHPSLSSLEQALHDFQALTEHGGSAQEAQLEWAVVRRLVVRTYEECMERLMKEAAQDESAAGWWGRVERVGGGAGWYLFETLPERIYSLTITLLQQPNPMFSLLHPTRHLPPPPHSPSPIHLSPLIAHLFRLPPSPAPTTLIALLDPLRLARLECQYHKIHLFQARDDRAETVGRMLGVFDKLREAEPGTDAFTAAVAELTTTPPEQPEVRSPVGNTPPSVASYLLATLDALQTSARTHDAIVAPHAPPSRWTRLWPRLVFLPVIAYFAARSLYASREQVWGWIKDSKETAKGFITSWVIEPVKEILKTIRTGEGEVQVVSKEGLKSDLDSLERMAIALATDKLKYTVEQQAELASSIRAGDLTPVLRIYEEDIKSPLRSAIGGTLVRTLLIQVQKTKVDIDVALSGIDKLLKSQELTFAFVGVAPSITILYFAGSWMSGLWNSGRGRGRYGGKHKREEAWLALRRVEHLLLAPEPLKPLTQGLLVLSLSSLRTYAQTYLPTRTRLREGFLEDIGDLEDVSLQRGDKRVVVQRMRSDWGTVLGWNTVAGKA</sequence>
<dbReference type="InterPro" id="IPR013946">
    <property type="entry name" value="NCA2-like"/>
</dbReference>
<keyword evidence="3 6" id="KW-1133">Transmembrane helix</keyword>
<evidence type="ECO:0000256" key="2">
    <source>
        <dbReference type="ARBA" id="ARBA00022692"/>
    </source>
</evidence>
<evidence type="ECO:0000256" key="4">
    <source>
        <dbReference type="ARBA" id="ARBA00023128"/>
    </source>
</evidence>
<keyword evidence="4" id="KW-0496">Mitochondrion</keyword>
<comment type="subcellular location">
    <subcellularLocation>
        <location evidence="1">Mitochondrion membrane</location>
        <topology evidence="1">Multi-pass membrane protein</topology>
    </subcellularLocation>
</comment>
<evidence type="ECO:0000256" key="3">
    <source>
        <dbReference type="ARBA" id="ARBA00022989"/>
    </source>
</evidence>
<organism evidence="7 8">
    <name type="scientific">Calocera cornea HHB12733</name>
    <dbReference type="NCBI Taxonomy" id="1353952"/>
    <lineage>
        <taxon>Eukaryota</taxon>
        <taxon>Fungi</taxon>
        <taxon>Dikarya</taxon>
        <taxon>Basidiomycota</taxon>
        <taxon>Agaricomycotina</taxon>
        <taxon>Dacrymycetes</taxon>
        <taxon>Dacrymycetales</taxon>
        <taxon>Dacrymycetaceae</taxon>
        <taxon>Calocera</taxon>
    </lineage>
</organism>
<evidence type="ECO:0000256" key="1">
    <source>
        <dbReference type="ARBA" id="ARBA00004225"/>
    </source>
</evidence>
<dbReference type="FunCoup" id="A0A165I910">
    <property type="interactions" value="29"/>
</dbReference>
<feature type="transmembrane region" description="Helical" evidence="6">
    <location>
        <begin position="486"/>
        <end position="509"/>
    </location>
</feature>
<evidence type="ECO:0000313" key="7">
    <source>
        <dbReference type="EMBL" id="KZT60280.1"/>
    </source>
</evidence>
<name>A0A165I910_9BASI</name>
<keyword evidence="2 6" id="KW-0812">Transmembrane</keyword>
<keyword evidence="8" id="KW-1185">Reference proteome</keyword>
<keyword evidence="5 6" id="KW-0472">Membrane</keyword>
<evidence type="ECO:0000256" key="5">
    <source>
        <dbReference type="ARBA" id="ARBA00023136"/>
    </source>
</evidence>
<reference evidence="7 8" key="1">
    <citation type="journal article" date="2016" name="Mol. Biol. Evol.">
        <title>Comparative Genomics of Early-Diverging Mushroom-Forming Fungi Provides Insights into the Origins of Lignocellulose Decay Capabilities.</title>
        <authorList>
            <person name="Nagy L.G."/>
            <person name="Riley R."/>
            <person name="Tritt A."/>
            <person name="Adam C."/>
            <person name="Daum C."/>
            <person name="Floudas D."/>
            <person name="Sun H."/>
            <person name="Yadav J.S."/>
            <person name="Pangilinan J."/>
            <person name="Larsson K.H."/>
            <person name="Matsuura K."/>
            <person name="Barry K."/>
            <person name="Labutti K."/>
            <person name="Kuo R."/>
            <person name="Ohm R.A."/>
            <person name="Bhattacharya S.S."/>
            <person name="Shirouzu T."/>
            <person name="Yoshinaga Y."/>
            <person name="Martin F.M."/>
            <person name="Grigoriev I.V."/>
            <person name="Hibbett D.S."/>
        </authorList>
    </citation>
    <scope>NUCLEOTIDE SEQUENCE [LARGE SCALE GENOMIC DNA]</scope>
    <source>
        <strain evidence="7 8">HHB12733</strain>
    </source>
</reference>